<sequence length="157" mass="17416">MRRRTRSPRMLRRCIEARWPCVTRVSVASGAIARPIHLPASIRVDAVHLDDPARKMSHRANTRIAIVQILRASYGDPRAMVAQHRIYPSGTMHMSQAYLTDRACSVDNTPSLRSSPTHAHGSAKALPLSRTPSTLNMDGPLSGRHLNSNRYSLCVTV</sequence>
<protein>
    <submittedName>
        <fullName evidence="2">Uncharacterized protein</fullName>
    </submittedName>
</protein>
<evidence type="ECO:0000256" key="1">
    <source>
        <dbReference type="SAM" id="MobiDB-lite"/>
    </source>
</evidence>
<organism evidence="2 3">
    <name type="scientific">Obba rivulosa</name>
    <dbReference type="NCBI Taxonomy" id="1052685"/>
    <lineage>
        <taxon>Eukaryota</taxon>
        <taxon>Fungi</taxon>
        <taxon>Dikarya</taxon>
        <taxon>Basidiomycota</taxon>
        <taxon>Agaricomycotina</taxon>
        <taxon>Agaricomycetes</taxon>
        <taxon>Polyporales</taxon>
        <taxon>Gelatoporiaceae</taxon>
        <taxon>Obba</taxon>
    </lineage>
</organism>
<proteinExistence type="predicted"/>
<name>A0A8E2ATL0_9APHY</name>
<feature type="region of interest" description="Disordered" evidence="1">
    <location>
        <begin position="109"/>
        <end position="142"/>
    </location>
</feature>
<accession>A0A8E2ATL0</accession>
<dbReference type="EMBL" id="KV722475">
    <property type="protein sequence ID" value="OCH87734.1"/>
    <property type="molecule type" value="Genomic_DNA"/>
</dbReference>
<keyword evidence="3" id="KW-1185">Reference proteome</keyword>
<evidence type="ECO:0000313" key="2">
    <source>
        <dbReference type="EMBL" id="OCH87734.1"/>
    </source>
</evidence>
<dbReference type="AlphaFoldDB" id="A0A8E2ATL0"/>
<evidence type="ECO:0000313" key="3">
    <source>
        <dbReference type="Proteomes" id="UP000250043"/>
    </source>
</evidence>
<reference evidence="2 3" key="1">
    <citation type="submission" date="2016-07" db="EMBL/GenBank/DDBJ databases">
        <title>Draft genome of the white-rot fungus Obba rivulosa 3A-2.</title>
        <authorList>
            <consortium name="DOE Joint Genome Institute"/>
            <person name="Miettinen O."/>
            <person name="Riley R."/>
            <person name="Acob R."/>
            <person name="Barry K."/>
            <person name="Cullen D."/>
            <person name="De Vries R."/>
            <person name="Hainaut M."/>
            <person name="Hatakka A."/>
            <person name="Henrissat B."/>
            <person name="Hilden K."/>
            <person name="Kuo R."/>
            <person name="Labutti K."/>
            <person name="Lipzen A."/>
            <person name="Makela M.R."/>
            <person name="Sandor L."/>
            <person name="Spatafora J.W."/>
            <person name="Grigoriev I.V."/>
            <person name="Hibbett D.S."/>
        </authorList>
    </citation>
    <scope>NUCLEOTIDE SEQUENCE [LARGE SCALE GENOMIC DNA]</scope>
    <source>
        <strain evidence="2 3">3A-2</strain>
    </source>
</reference>
<gene>
    <name evidence="2" type="ORF">OBBRIDRAFT_136491</name>
</gene>
<dbReference type="Proteomes" id="UP000250043">
    <property type="component" value="Unassembled WGS sequence"/>
</dbReference>